<comment type="similarity">
    <text evidence="2">Belongs to the TMEM86 family.</text>
</comment>
<comment type="subcellular location">
    <subcellularLocation>
        <location evidence="1">Membrane</location>
        <topology evidence="1">Multi-pass membrane protein</topology>
    </subcellularLocation>
</comment>
<dbReference type="PANTHER" id="PTHR31885">
    <property type="entry name" value="GH04784P"/>
    <property type="match status" value="1"/>
</dbReference>
<dbReference type="EMBL" id="JBHRUJ010000016">
    <property type="protein sequence ID" value="MFC3211572.1"/>
    <property type="molecule type" value="Genomic_DNA"/>
</dbReference>
<accession>A0ABV7KQ27</accession>
<evidence type="ECO:0000256" key="4">
    <source>
        <dbReference type="ARBA" id="ARBA00022989"/>
    </source>
</evidence>
<proteinExistence type="inferred from homology"/>
<dbReference type="Proteomes" id="UP001595625">
    <property type="component" value="Unassembled WGS sequence"/>
</dbReference>
<feature type="transmembrane region" description="Helical" evidence="6">
    <location>
        <begin position="160"/>
        <end position="179"/>
    </location>
</feature>
<name>A0ABV7KQ27_PLAOK</name>
<feature type="transmembrane region" description="Helical" evidence="6">
    <location>
        <begin position="134"/>
        <end position="153"/>
    </location>
</feature>
<evidence type="ECO:0000313" key="8">
    <source>
        <dbReference type="Proteomes" id="UP001595625"/>
    </source>
</evidence>
<evidence type="ECO:0000256" key="5">
    <source>
        <dbReference type="ARBA" id="ARBA00023136"/>
    </source>
</evidence>
<dbReference type="PANTHER" id="PTHR31885:SF6">
    <property type="entry name" value="GH04784P"/>
    <property type="match status" value="1"/>
</dbReference>
<dbReference type="Pfam" id="PF07947">
    <property type="entry name" value="YhhN"/>
    <property type="match status" value="1"/>
</dbReference>
<gene>
    <name evidence="7" type="ORF">ACFOEJ_10845</name>
</gene>
<evidence type="ECO:0000313" key="7">
    <source>
        <dbReference type="EMBL" id="MFC3211572.1"/>
    </source>
</evidence>
<feature type="transmembrane region" description="Helical" evidence="6">
    <location>
        <begin position="27"/>
        <end position="46"/>
    </location>
</feature>
<reference evidence="8" key="1">
    <citation type="journal article" date="2019" name="Int. J. Syst. Evol. Microbiol.">
        <title>The Global Catalogue of Microorganisms (GCM) 10K type strain sequencing project: providing services to taxonomists for standard genome sequencing and annotation.</title>
        <authorList>
            <consortium name="The Broad Institute Genomics Platform"/>
            <consortium name="The Broad Institute Genome Sequencing Center for Infectious Disease"/>
            <person name="Wu L."/>
            <person name="Ma J."/>
        </authorList>
    </citation>
    <scope>NUCLEOTIDE SEQUENCE [LARGE SCALE GENOMIC DNA]</scope>
    <source>
        <strain evidence="8">CCM 320</strain>
    </source>
</reference>
<evidence type="ECO:0000256" key="3">
    <source>
        <dbReference type="ARBA" id="ARBA00022692"/>
    </source>
</evidence>
<evidence type="ECO:0000256" key="6">
    <source>
        <dbReference type="SAM" id="Phobius"/>
    </source>
</evidence>
<comment type="caution">
    <text evidence="7">The sequence shown here is derived from an EMBL/GenBank/DDBJ whole genome shotgun (WGS) entry which is preliminary data.</text>
</comment>
<keyword evidence="5 6" id="KW-0472">Membrane</keyword>
<evidence type="ECO:0000256" key="2">
    <source>
        <dbReference type="ARBA" id="ARBA00007375"/>
    </source>
</evidence>
<protein>
    <submittedName>
        <fullName evidence="7">Lysoplasmalogenase</fullName>
    </submittedName>
</protein>
<feature type="transmembrane region" description="Helical" evidence="6">
    <location>
        <begin position="102"/>
        <end position="122"/>
    </location>
</feature>
<dbReference type="InterPro" id="IPR012506">
    <property type="entry name" value="TMEM86B-like"/>
</dbReference>
<dbReference type="RefSeq" id="WP_117312277.1">
    <property type="nucleotide sequence ID" value="NZ_JBHRUJ010000016.1"/>
</dbReference>
<sequence length="216" mass="24436">MKKSLLPATILAASILYIFFIPDNPLWFKLIFKLIPMVLIIMYALIRMPHEKLKIHWLILTGLIFCSIGDATLHWFIIGLSAFLIGHLFYIAAFLTQWKYNLYRLLSILPFGIFGLLMGVRMMGALQAGGDDALIMPVLFYISAIILMAWSAFMTGNRWLIIGSLLFVASDSVLAWNMFVAPVAYSHLLIMSTYYGAQFFIAHSASSFRKPNIGNK</sequence>
<keyword evidence="8" id="KW-1185">Reference proteome</keyword>
<keyword evidence="4 6" id="KW-1133">Transmembrane helix</keyword>
<evidence type="ECO:0000256" key="1">
    <source>
        <dbReference type="ARBA" id="ARBA00004141"/>
    </source>
</evidence>
<organism evidence="7 8">
    <name type="scientific">Planomicrobium okeanokoites</name>
    <name type="common">Planococcus okeanokoites</name>
    <name type="synonym">Flavobacterium okeanokoites</name>
    <dbReference type="NCBI Taxonomy" id="244"/>
    <lineage>
        <taxon>Bacteria</taxon>
        <taxon>Bacillati</taxon>
        <taxon>Bacillota</taxon>
        <taxon>Bacilli</taxon>
        <taxon>Bacillales</taxon>
        <taxon>Caryophanaceae</taxon>
        <taxon>Planomicrobium</taxon>
    </lineage>
</organism>
<feature type="transmembrane region" description="Helical" evidence="6">
    <location>
        <begin position="75"/>
        <end position="95"/>
    </location>
</feature>
<keyword evidence="3 6" id="KW-0812">Transmembrane</keyword>
<feature type="transmembrane region" description="Helical" evidence="6">
    <location>
        <begin position="5"/>
        <end position="21"/>
    </location>
</feature>
<feature type="transmembrane region" description="Helical" evidence="6">
    <location>
        <begin position="185"/>
        <end position="202"/>
    </location>
</feature>